<feature type="region of interest" description="Disordered" evidence="1">
    <location>
        <begin position="122"/>
        <end position="145"/>
    </location>
</feature>
<evidence type="ECO:0000256" key="1">
    <source>
        <dbReference type="SAM" id="MobiDB-lite"/>
    </source>
</evidence>
<dbReference type="EMBL" id="JAINUG010000674">
    <property type="protein sequence ID" value="KAJ8362407.1"/>
    <property type="molecule type" value="Genomic_DNA"/>
</dbReference>
<proteinExistence type="predicted"/>
<sequence>MPMFGRGRARAPPKATAEGSPLVGVSPATLDPENPQEWGESEEPMGADEVGWSTKGVRKRPLSGEAGEARGPKEAPSIPIDPNPFEVLAGAVGVTDYCTGMDLELASPLPYSGTWDADSIMDSTGGVLTPQGVGDLGDLGGEGAP</sequence>
<protein>
    <submittedName>
        <fullName evidence="2">Uncharacterized protein</fullName>
    </submittedName>
</protein>
<feature type="region of interest" description="Disordered" evidence="1">
    <location>
        <begin position="1"/>
        <end position="82"/>
    </location>
</feature>
<dbReference type="AlphaFoldDB" id="A0AAD7R4J7"/>
<organism evidence="2 3">
    <name type="scientific">Aldrovandia affinis</name>
    <dbReference type="NCBI Taxonomy" id="143900"/>
    <lineage>
        <taxon>Eukaryota</taxon>
        <taxon>Metazoa</taxon>
        <taxon>Chordata</taxon>
        <taxon>Craniata</taxon>
        <taxon>Vertebrata</taxon>
        <taxon>Euteleostomi</taxon>
        <taxon>Actinopterygii</taxon>
        <taxon>Neopterygii</taxon>
        <taxon>Teleostei</taxon>
        <taxon>Notacanthiformes</taxon>
        <taxon>Halosauridae</taxon>
        <taxon>Aldrovandia</taxon>
    </lineage>
</organism>
<name>A0AAD7R4J7_9TELE</name>
<gene>
    <name evidence="2" type="ORF">AAFF_G00375970</name>
</gene>
<accession>A0AAD7R4J7</accession>
<reference evidence="2" key="1">
    <citation type="journal article" date="2023" name="Science">
        <title>Genome structures resolve the early diversification of teleost fishes.</title>
        <authorList>
            <person name="Parey E."/>
            <person name="Louis A."/>
            <person name="Montfort J."/>
            <person name="Bouchez O."/>
            <person name="Roques C."/>
            <person name="Iampietro C."/>
            <person name="Lluch J."/>
            <person name="Castinel A."/>
            <person name="Donnadieu C."/>
            <person name="Desvignes T."/>
            <person name="Floi Bucao C."/>
            <person name="Jouanno E."/>
            <person name="Wen M."/>
            <person name="Mejri S."/>
            <person name="Dirks R."/>
            <person name="Jansen H."/>
            <person name="Henkel C."/>
            <person name="Chen W.J."/>
            <person name="Zahm M."/>
            <person name="Cabau C."/>
            <person name="Klopp C."/>
            <person name="Thompson A.W."/>
            <person name="Robinson-Rechavi M."/>
            <person name="Braasch I."/>
            <person name="Lecointre G."/>
            <person name="Bobe J."/>
            <person name="Postlethwait J.H."/>
            <person name="Berthelot C."/>
            <person name="Roest Crollius H."/>
            <person name="Guiguen Y."/>
        </authorList>
    </citation>
    <scope>NUCLEOTIDE SEQUENCE</scope>
    <source>
        <strain evidence="2">NC1722</strain>
    </source>
</reference>
<evidence type="ECO:0000313" key="3">
    <source>
        <dbReference type="Proteomes" id="UP001221898"/>
    </source>
</evidence>
<comment type="caution">
    <text evidence="2">The sequence shown here is derived from an EMBL/GenBank/DDBJ whole genome shotgun (WGS) entry which is preliminary data.</text>
</comment>
<keyword evidence="3" id="KW-1185">Reference proteome</keyword>
<evidence type="ECO:0000313" key="2">
    <source>
        <dbReference type="EMBL" id="KAJ8362407.1"/>
    </source>
</evidence>
<feature type="compositionally biased region" description="Gly residues" evidence="1">
    <location>
        <begin position="134"/>
        <end position="145"/>
    </location>
</feature>
<dbReference type="Proteomes" id="UP001221898">
    <property type="component" value="Unassembled WGS sequence"/>
</dbReference>